<reference evidence="1" key="1">
    <citation type="submission" date="2018-10" db="EMBL/GenBank/DDBJ databases">
        <title>Effector identification in a new, highly contiguous assembly of the strawberry crown rot pathogen Phytophthora cactorum.</title>
        <authorList>
            <person name="Armitage A.D."/>
            <person name="Nellist C.F."/>
            <person name="Bates H."/>
            <person name="Vickerstaff R.J."/>
            <person name="Harrison R.J."/>
        </authorList>
    </citation>
    <scope>NUCLEOTIDE SEQUENCE</scope>
    <source>
        <strain evidence="1">4040</strain>
    </source>
</reference>
<gene>
    <name evidence="1" type="ORF">PC117_g7349</name>
</gene>
<dbReference type="EMBL" id="RCMK01000149">
    <property type="protein sequence ID" value="KAG2946791.1"/>
    <property type="molecule type" value="Genomic_DNA"/>
</dbReference>
<proteinExistence type="predicted"/>
<sequence>MRAVVAATLSAPPTCRTFCSGCGGLPASPAPQLRHVVSGGGHAASAGSFTVASVPLYLV</sequence>
<protein>
    <submittedName>
        <fullName evidence="1">Uncharacterized protein</fullName>
    </submittedName>
</protein>
<comment type="caution">
    <text evidence="1">The sequence shown here is derived from an EMBL/GenBank/DDBJ whole genome shotgun (WGS) entry which is preliminary data.</text>
</comment>
<dbReference type="AlphaFoldDB" id="A0A8T1DYI3"/>
<name>A0A8T1DYI3_9STRA</name>
<organism evidence="1 2">
    <name type="scientific">Phytophthora cactorum</name>
    <dbReference type="NCBI Taxonomy" id="29920"/>
    <lineage>
        <taxon>Eukaryota</taxon>
        <taxon>Sar</taxon>
        <taxon>Stramenopiles</taxon>
        <taxon>Oomycota</taxon>
        <taxon>Peronosporomycetes</taxon>
        <taxon>Peronosporales</taxon>
        <taxon>Peronosporaceae</taxon>
        <taxon>Phytophthora</taxon>
    </lineage>
</organism>
<evidence type="ECO:0000313" key="1">
    <source>
        <dbReference type="EMBL" id="KAG2946791.1"/>
    </source>
</evidence>
<accession>A0A8T1DYI3</accession>
<dbReference type="Proteomes" id="UP000736787">
    <property type="component" value="Unassembled WGS sequence"/>
</dbReference>
<evidence type="ECO:0000313" key="2">
    <source>
        <dbReference type="Proteomes" id="UP000736787"/>
    </source>
</evidence>